<protein>
    <submittedName>
        <fullName evidence="5">Heat-shock protein Hsp20</fullName>
    </submittedName>
</protein>
<dbReference type="EMBL" id="MEYH01000105">
    <property type="protein sequence ID" value="OGD13631.1"/>
    <property type="molecule type" value="Genomic_DNA"/>
</dbReference>
<dbReference type="PROSITE" id="PS01031">
    <property type="entry name" value="SHSP"/>
    <property type="match status" value="1"/>
</dbReference>
<feature type="domain" description="CS" evidence="4">
    <location>
        <begin position="97"/>
        <end position="176"/>
    </location>
</feature>
<dbReference type="CDD" id="cd06464">
    <property type="entry name" value="ACD_sHsps-like"/>
    <property type="match status" value="1"/>
</dbReference>
<dbReference type="Pfam" id="PF00011">
    <property type="entry name" value="HSP20"/>
    <property type="match status" value="1"/>
</dbReference>
<reference evidence="5 6" key="1">
    <citation type="journal article" date="2016" name="Nat. Commun.">
        <title>Thousands of microbial genomes shed light on interconnected biogeochemical processes in an aquifer system.</title>
        <authorList>
            <person name="Anantharaman K."/>
            <person name="Brown C.T."/>
            <person name="Hug L.A."/>
            <person name="Sharon I."/>
            <person name="Castelle C.J."/>
            <person name="Probst A.J."/>
            <person name="Thomas B.C."/>
            <person name="Singh A."/>
            <person name="Wilkins M.J."/>
            <person name="Karaoz U."/>
            <person name="Brodie E.L."/>
            <person name="Williams K.H."/>
            <person name="Hubbard S.S."/>
            <person name="Banfield J.F."/>
        </authorList>
    </citation>
    <scope>NUCLEOTIDE SEQUENCE [LARGE SCALE GENOMIC DNA]</scope>
</reference>
<dbReference type="STRING" id="1797291.A2V47_06525"/>
<dbReference type="Gene3D" id="2.60.40.790">
    <property type="match status" value="1"/>
</dbReference>
<evidence type="ECO:0000313" key="6">
    <source>
        <dbReference type="Proteomes" id="UP000177701"/>
    </source>
</evidence>
<dbReference type="InterPro" id="IPR007052">
    <property type="entry name" value="CS_dom"/>
</dbReference>
<evidence type="ECO:0000256" key="1">
    <source>
        <dbReference type="PROSITE-ProRule" id="PRU00285"/>
    </source>
</evidence>
<dbReference type="NCBIfam" id="NF041800">
    <property type="entry name" value="Hsp20"/>
    <property type="match status" value="1"/>
</dbReference>
<proteinExistence type="inferred from homology"/>
<evidence type="ECO:0000259" key="4">
    <source>
        <dbReference type="PROSITE" id="PS51203"/>
    </source>
</evidence>
<evidence type="ECO:0000259" key="3">
    <source>
        <dbReference type="PROSITE" id="PS01031"/>
    </source>
</evidence>
<accession>A0A1F5A500</accession>
<organism evidence="5 6">
    <name type="scientific">Candidatus Sediminicultor quintus</name>
    <dbReference type="NCBI Taxonomy" id="1797291"/>
    <lineage>
        <taxon>Bacteria</taxon>
        <taxon>Pseudomonadati</taxon>
        <taxon>Atribacterota</taxon>
        <taxon>Candidatus Phoenicimicrobiia</taxon>
        <taxon>Candidatus Pheonicimicrobiales</taxon>
        <taxon>Candidatus Phoenicimicrobiaceae</taxon>
        <taxon>Candidatus Sediminicultor</taxon>
    </lineage>
</organism>
<gene>
    <name evidence="5" type="ORF">A2V47_06525</name>
</gene>
<dbReference type="Proteomes" id="UP000177701">
    <property type="component" value="Unassembled WGS sequence"/>
</dbReference>
<dbReference type="PROSITE" id="PS51203">
    <property type="entry name" value="CS"/>
    <property type="match status" value="1"/>
</dbReference>
<feature type="domain" description="SHSP" evidence="3">
    <location>
        <begin position="92"/>
        <end position="176"/>
    </location>
</feature>
<evidence type="ECO:0000256" key="2">
    <source>
        <dbReference type="RuleBase" id="RU003616"/>
    </source>
</evidence>
<sequence length="176" mass="19555">MAEKEKKDEKESQEFDFDLGKVKFGGIFKGISDLISLADKVTKEAGEIKKYGEIKGLPKEAKGIYGFSIKTLAGGKPLVETFGNIKKTAKGPVVEEIREPIADVFDEKDHISVIVELPGVTEENIKINLEGDILKLSAENKERKYAKEVLLPAQVKKESLKSSYKNGMLELKLEKI</sequence>
<dbReference type="InterPro" id="IPR008978">
    <property type="entry name" value="HSP20-like_chaperone"/>
</dbReference>
<dbReference type="SUPFAM" id="SSF49764">
    <property type="entry name" value="HSP20-like chaperones"/>
    <property type="match status" value="1"/>
</dbReference>
<name>A0A1F5A500_9BACT</name>
<evidence type="ECO:0000313" key="5">
    <source>
        <dbReference type="EMBL" id="OGD13631.1"/>
    </source>
</evidence>
<dbReference type="InterPro" id="IPR002068">
    <property type="entry name" value="A-crystallin/Hsp20_dom"/>
</dbReference>
<comment type="similarity">
    <text evidence="1 2">Belongs to the small heat shock protein (HSP20) family.</text>
</comment>
<comment type="caution">
    <text evidence="5">The sequence shown here is derived from an EMBL/GenBank/DDBJ whole genome shotgun (WGS) entry which is preliminary data.</text>
</comment>
<dbReference type="AlphaFoldDB" id="A0A1F5A500"/>